<comment type="caution">
    <text evidence="6">The sequence shown here is derived from an EMBL/GenBank/DDBJ whole genome shotgun (WGS) entry which is preliminary data.</text>
</comment>
<dbReference type="Pfam" id="PF14905">
    <property type="entry name" value="OMP_b-brl_3"/>
    <property type="match status" value="1"/>
</dbReference>
<dbReference type="PANTHER" id="PTHR40980:SF4">
    <property type="entry name" value="TONB-DEPENDENT RECEPTOR-LIKE BETA-BARREL DOMAIN-CONTAINING PROTEIN"/>
    <property type="match status" value="1"/>
</dbReference>
<proteinExistence type="predicted"/>
<dbReference type="SUPFAM" id="SSF56935">
    <property type="entry name" value="Porins"/>
    <property type="match status" value="1"/>
</dbReference>
<feature type="signal peptide" evidence="4">
    <location>
        <begin position="1"/>
        <end position="19"/>
    </location>
</feature>
<evidence type="ECO:0000259" key="5">
    <source>
        <dbReference type="Pfam" id="PF14905"/>
    </source>
</evidence>
<dbReference type="InterPro" id="IPR037066">
    <property type="entry name" value="Plug_dom_sf"/>
</dbReference>
<dbReference type="EMBL" id="JAACJS010000015">
    <property type="protein sequence ID" value="NCI51845.1"/>
    <property type="molecule type" value="Genomic_DNA"/>
</dbReference>
<gene>
    <name evidence="6" type="ORF">GWC95_18115</name>
</gene>
<evidence type="ECO:0000313" key="6">
    <source>
        <dbReference type="EMBL" id="NCI51845.1"/>
    </source>
</evidence>
<name>A0ABX0A3Q3_9BACT</name>
<evidence type="ECO:0000256" key="2">
    <source>
        <dbReference type="ARBA" id="ARBA00023136"/>
    </source>
</evidence>
<dbReference type="Gene3D" id="2.170.130.10">
    <property type="entry name" value="TonB-dependent receptor, plug domain"/>
    <property type="match status" value="1"/>
</dbReference>
<dbReference type="PANTHER" id="PTHR40980">
    <property type="entry name" value="PLUG DOMAIN-CONTAINING PROTEIN"/>
    <property type="match status" value="1"/>
</dbReference>
<dbReference type="InterPro" id="IPR036942">
    <property type="entry name" value="Beta-barrel_TonB_sf"/>
</dbReference>
<dbReference type="Proteomes" id="UP000753802">
    <property type="component" value="Unassembled WGS sequence"/>
</dbReference>
<dbReference type="SUPFAM" id="SSF49464">
    <property type="entry name" value="Carboxypeptidase regulatory domain-like"/>
    <property type="match status" value="1"/>
</dbReference>
<keyword evidence="7" id="KW-1185">Reference proteome</keyword>
<keyword evidence="6" id="KW-0675">Receptor</keyword>
<comment type="subcellular location">
    <subcellularLocation>
        <location evidence="1">Cell outer membrane</location>
    </subcellularLocation>
</comment>
<evidence type="ECO:0000256" key="4">
    <source>
        <dbReference type="SAM" id="SignalP"/>
    </source>
</evidence>
<organism evidence="6 7">
    <name type="scientific">Sediminibacterium roseum</name>
    <dbReference type="NCBI Taxonomy" id="1978412"/>
    <lineage>
        <taxon>Bacteria</taxon>
        <taxon>Pseudomonadati</taxon>
        <taxon>Bacteroidota</taxon>
        <taxon>Chitinophagia</taxon>
        <taxon>Chitinophagales</taxon>
        <taxon>Chitinophagaceae</taxon>
        <taxon>Sediminibacterium</taxon>
    </lineage>
</organism>
<accession>A0ABX0A3Q3</accession>
<reference evidence="6 7" key="1">
    <citation type="submission" date="2020-01" db="EMBL/GenBank/DDBJ databases">
        <title>Genome analysis.</title>
        <authorList>
            <person name="Wu S."/>
            <person name="Wang G."/>
        </authorList>
    </citation>
    <scope>NUCLEOTIDE SEQUENCE [LARGE SCALE GENOMIC DNA]</scope>
    <source>
        <strain evidence="6 7">SYL130</strain>
    </source>
</reference>
<keyword evidence="4" id="KW-0732">Signal</keyword>
<evidence type="ECO:0000313" key="7">
    <source>
        <dbReference type="Proteomes" id="UP000753802"/>
    </source>
</evidence>
<keyword evidence="2" id="KW-0472">Membrane</keyword>
<dbReference type="RefSeq" id="WP_161820112.1">
    <property type="nucleotide sequence ID" value="NZ_JAACJS010000015.1"/>
</dbReference>
<feature type="domain" description="Outer membrane protein beta-barrel" evidence="5">
    <location>
        <begin position="379"/>
        <end position="775"/>
    </location>
</feature>
<dbReference type="InterPro" id="IPR041700">
    <property type="entry name" value="OMP_b-brl_3"/>
</dbReference>
<dbReference type="InterPro" id="IPR008969">
    <property type="entry name" value="CarboxyPept-like_regulatory"/>
</dbReference>
<evidence type="ECO:0000256" key="3">
    <source>
        <dbReference type="ARBA" id="ARBA00023237"/>
    </source>
</evidence>
<dbReference type="Pfam" id="PF13620">
    <property type="entry name" value="CarboxypepD_reg"/>
    <property type="match status" value="1"/>
</dbReference>
<protein>
    <submittedName>
        <fullName evidence="6">TonB-dependent receptor</fullName>
    </submittedName>
</protein>
<sequence>MRYFITGIFSLVFSLTLQAQTGAAVTSRGVVADSSTQKPIALASVVLQNAEGKTLKSTTTTDKGVFVIPVAANVSGNKLVISYVGYESRIIPLPASNELGTILLASAAAALGNVTVNATKPLVKQEIDRLVYDVQADATAKGQTAMDMLRRVPLITVDGDDNIQLQGSGNYRIFINGKPSALVTSNPKDVLRTMAANLIQKIEVITTPPAKYDAEGLAGIINIVTVKKTADGYNGSVTLRESLPFGPGVNVNLTAKRDKFGLSLFAGGNLRVGITTRNENLRKTFGTSTETLYQDNHVRNRGYGAYAGSELSYEADSLNLLTASVNYFFNPVRSTVNRNSSYFAQSGAVLQSYDMRNEGEFNFSAVDLGLNHQLGFKGKKEQLLTSSYRYSYSLASQLGDIVSTNKLNYTQPDNKQLNDAGFREHTFQLDYVNPIKKFTVEAGAKAILRTNYSNTSGEVFVSPSAGYVNDPLRSNVFDYQLNVYSLYNSYSLKLAKWTFQAGLRAEHTTVDANFTSTSTKLDQGYTNFIPSFLALHSLKNGNTISFGITNRLMRPGINQLNPFIDKSNVQIINTGNPNLRPVISHLFELSYNKIGKKGSANFRASYMYINNSVESVTNVVNDTVSYTTFENVGQNRILRFNVNGNYAISPRFSLNFNTGIFYVWITGTYNGRMYSNSGPRTNTFLNTVYKPNSTWQFGLSGGYNRRYINLQGGSNDYYYYSLSATCNVKKFTFSAVFNNPLFKLYEFTQYNDSPDFYQSNKQYLIYRNVNLSFTYKFGKLSSGLKKNKRGINNDDAPSSN</sequence>
<evidence type="ECO:0000256" key="1">
    <source>
        <dbReference type="ARBA" id="ARBA00004442"/>
    </source>
</evidence>
<dbReference type="Gene3D" id="2.40.170.20">
    <property type="entry name" value="TonB-dependent receptor, beta-barrel domain"/>
    <property type="match status" value="1"/>
</dbReference>
<keyword evidence="3" id="KW-0998">Cell outer membrane</keyword>
<feature type="chain" id="PRO_5045538893" evidence="4">
    <location>
        <begin position="20"/>
        <end position="800"/>
    </location>
</feature>